<dbReference type="Gene3D" id="3.90.930.1">
    <property type="match status" value="1"/>
</dbReference>
<reference evidence="2 3" key="1">
    <citation type="submission" date="2018-06" db="EMBL/GenBank/DDBJ databases">
        <authorList>
            <consortium name="Pathogen Informatics"/>
            <person name="Doyle S."/>
        </authorList>
    </citation>
    <scope>NUCLEOTIDE SEQUENCE [LARGE SCALE GENOMIC DNA]</scope>
    <source>
        <strain evidence="2 3">NCTC13043</strain>
    </source>
</reference>
<evidence type="ECO:0000313" key="2">
    <source>
        <dbReference type="EMBL" id="SUC11292.1"/>
    </source>
</evidence>
<evidence type="ECO:0008006" key="4">
    <source>
        <dbReference type="Google" id="ProtNLM"/>
    </source>
</evidence>
<dbReference type="Proteomes" id="UP000254235">
    <property type="component" value="Unassembled WGS sequence"/>
</dbReference>
<dbReference type="EMBL" id="UGTP01000001">
    <property type="protein sequence ID" value="SUC11292.1"/>
    <property type="molecule type" value="Genomic_DNA"/>
</dbReference>
<proteinExistence type="predicted"/>
<accession>A0A379EYA0</accession>
<sequence length="261" mass="30387">MKQIFALILLLFVSVALKAQERYKEYYDDGKLKTAGYINKNTGERQGHWVTYRQDGTKFEEFDYKNGEKEGKYYVYDNKGRIYIMETYHNGMLHGTMLQYYNEPDRKGQLPLYARTTYQNGMPVGTKYTYDRNGAIIKKRTFSNGIMATENQYEGNTIYKTSRKNNTDADNSDDKYYYETIETTRQTHNYAHRNINHTTAQRQKIAKSKHNSMATNHTKKPKTAKQKNTQTIPSFIKIENTPKPAKKGKLKVGKDGVITVE</sequence>
<gene>
    <name evidence="2" type="ORF">NCTC13043_00135</name>
</gene>
<protein>
    <recommendedName>
        <fullName evidence="4">MORN repeat variant</fullName>
    </recommendedName>
</protein>
<dbReference type="OrthoDB" id="1080600at2"/>
<dbReference type="SUPFAM" id="SSF82185">
    <property type="entry name" value="Histone H3 K4-specific methyltransferase SET7/9 N-terminal domain"/>
    <property type="match status" value="1"/>
</dbReference>
<feature type="region of interest" description="Disordered" evidence="1">
    <location>
        <begin position="207"/>
        <end position="261"/>
    </location>
</feature>
<dbReference type="RefSeq" id="WP_115082664.1">
    <property type="nucleotide sequence ID" value="NZ_UGTP01000001.1"/>
</dbReference>
<dbReference type="AlphaFoldDB" id="A0A379EYA0"/>
<organism evidence="2 3">
    <name type="scientific">Prevotella pallens</name>
    <dbReference type="NCBI Taxonomy" id="60133"/>
    <lineage>
        <taxon>Bacteria</taxon>
        <taxon>Pseudomonadati</taxon>
        <taxon>Bacteroidota</taxon>
        <taxon>Bacteroidia</taxon>
        <taxon>Bacteroidales</taxon>
        <taxon>Prevotellaceae</taxon>
        <taxon>Prevotella</taxon>
    </lineage>
</organism>
<name>A0A379EYA0_9BACT</name>
<evidence type="ECO:0000313" key="3">
    <source>
        <dbReference type="Proteomes" id="UP000254235"/>
    </source>
</evidence>
<evidence type="ECO:0000256" key="1">
    <source>
        <dbReference type="SAM" id="MobiDB-lite"/>
    </source>
</evidence>
<dbReference type="GeneID" id="78569883"/>